<evidence type="ECO:0000256" key="6">
    <source>
        <dbReference type="ARBA" id="ARBA00022801"/>
    </source>
</evidence>
<dbReference type="Proteomes" id="UP000244932">
    <property type="component" value="Unassembled WGS sequence"/>
</dbReference>
<keyword evidence="6 7" id="KW-0378">Hydrolase</keyword>
<feature type="binding site" evidence="7">
    <location>
        <position position="96"/>
    </location>
    <ligand>
        <name>a divalent metal cation</name>
        <dbReference type="ChEBI" id="CHEBI:60240"/>
    </ligand>
</feature>
<dbReference type="InterPro" id="IPR002828">
    <property type="entry name" value="SurE-like_Pase/nucleotidase"/>
</dbReference>
<dbReference type="EMBL" id="OMKW01000002">
    <property type="protein sequence ID" value="SPF28945.1"/>
    <property type="molecule type" value="Genomic_DNA"/>
</dbReference>
<dbReference type="PANTHER" id="PTHR30457:SF12">
    <property type="entry name" value="5'_3'-NUCLEOTIDASE SURE"/>
    <property type="match status" value="1"/>
</dbReference>
<dbReference type="GO" id="GO:0046872">
    <property type="term" value="F:metal ion binding"/>
    <property type="evidence" value="ECO:0007669"/>
    <property type="project" value="UniProtKB-UniRule"/>
</dbReference>
<dbReference type="RefSeq" id="WP_108781686.1">
    <property type="nucleotide sequence ID" value="NZ_OMKW01000002.1"/>
</dbReference>
<comment type="catalytic activity">
    <reaction evidence="1 7">
        <text>a ribonucleoside 5'-phosphate + H2O = a ribonucleoside + phosphate</text>
        <dbReference type="Rhea" id="RHEA:12484"/>
        <dbReference type="ChEBI" id="CHEBI:15377"/>
        <dbReference type="ChEBI" id="CHEBI:18254"/>
        <dbReference type="ChEBI" id="CHEBI:43474"/>
        <dbReference type="ChEBI" id="CHEBI:58043"/>
        <dbReference type="EC" id="3.1.3.5"/>
    </reaction>
</comment>
<keyword evidence="10" id="KW-1185">Reference proteome</keyword>
<organism evidence="9 10">
    <name type="scientific">Pontivivens insulae</name>
    <dbReference type="NCBI Taxonomy" id="1639689"/>
    <lineage>
        <taxon>Bacteria</taxon>
        <taxon>Pseudomonadati</taxon>
        <taxon>Pseudomonadota</taxon>
        <taxon>Alphaproteobacteria</taxon>
        <taxon>Rhodobacterales</taxon>
        <taxon>Paracoccaceae</taxon>
        <taxon>Pontivivens</taxon>
    </lineage>
</organism>
<keyword evidence="4 7" id="KW-0479">Metal-binding</keyword>
<dbReference type="NCBIfam" id="TIGR00087">
    <property type="entry name" value="surE"/>
    <property type="match status" value="1"/>
</dbReference>
<dbReference type="GO" id="GO:0008254">
    <property type="term" value="F:3'-nucleotidase activity"/>
    <property type="evidence" value="ECO:0007669"/>
    <property type="project" value="TreeGrafter"/>
</dbReference>
<dbReference type="SUPFAM" id="SSF64167">
    <property type="entry name" value="SurE-like"/>
    <property type="match status" value="1"/>
</dbReference>
<comment type="similarity">
    <text evidence="2 7">Belongs to the SurE nucleotidase family.</text>
</comment>
<dbReference type="Pfam" id="PF01975">
    <property type="entry name" value="SurE"/>
    <property type="match status" value="1"/>
</dbReference>
<evidence type="ECO:0000313" key="10">
    <source>
        <dbReference type="Proteomes" id="UP000244932"/>
    </source>
</evidence>
<dbReference type="EC" id="3.1.3.5" evidence="7"/>
<dbReference type="OrthoDB" id="9780815at2"/>
<dbReference type="GO" id="GO:0005737">
    <property type="term" value="C:cytoplasm"/>
    <property type="evidence" value="ECO:0007669"/>
    <property type="project" value="UniProtKB-SubCell"/>
</dbReference>
<dbReference type="GO" id="GO:0008253">
    <property type="term" value="F:5'-nucleotidase activity"/>
    <property type="evidence" value="ECO:0007669"/>
    <property type="project" value="UniProtKB-UniRule"/>
</dbReference>
<reference evidence="9 10" key="1">
    <citation type="submission" date="2018-03" db="EMBL/GenBank/DDBJ databases">
        <authorList>
            <person name="Keele B.F."/>
        </authorList>
    </citation>
    <scope>NUCLEOTIDE SEQUENCE [LARGE SCALE GENOMIC DNA]</scope>
    <source>
        <strain evidence="9 10">CeCT 8812</strain>
    </source>
</reference>
<proteinExistence type="inferred from homology"/>
<feature type="binding site" evidence="7">
    <location>
        <position position="43"/>
    </location>
    <ligand>
        <name>a divalent metal cation</name>
        <dbReference type="ChEBI" id="CHEBI:60240"/>
    </ligand>
</feature>
<dbReference type="Gene3D" id="3.40.1210.10">
    <property type="entry name" value="Survival protein SurE-like phosphatase/nucleotidase"/>
    <property type="match status" value="1"/>
</dbReference>
<accession>A0A2R8AA10</accession>
<evidence type="ECO:0000256" key="7">
    <source>
        <dbReference type="HAMAP-Rule" id="MF_00060"/>
    </source>
</evidence>
<dbReference type="InterPro" id="IPR030048">
    <property type="entry name" value="SurE"/>
</dbReference>
<keyword evidence="3 7" id="KW-0963">Cytoplasm</keyword>
<dbReference type="InterPro" id="IPR036523">
    <property type="entry name" value="SurE-like_sf"/>
</dbReference>
<dbReference type="PANTHER" id="PTHR30457">
    <property type="entry name" value="5'-NUCLEOTIDASE SURE"/>
    <property type="match status" value="1"/>
</dbReference>
<evidence type="ECO:0000256" key="5">
    <source>
        <dbReference type="ARBA" id="ARBA00022741"/>
    </source>
</evidence>
<gene>
    <name evidence="7 9" type="primary">surE</name>
    <name evidence="9" type="ORF">POI8812_01248</name>
</gene>
<feature type="binding site" evidence="7">
    <location>
        <position position="9"/>
    </location>
    <ligand>
        <name>a divalent metal cation</name>
        <dbReference type="ChEBI" id="CHEBI:60240"/>
    </ligand>
</feature>
<feature type="binding site" evidence="7">
    <location>
        <position position="8"/>
    </location>
    <ligand>
        <name>a divalent metal cation</name>
        <dbReference type="ChEBI" id="CHEBI:60240"/>
    </ligand>
</feature>
<feature type="domain" description="Survival protein SurE-like phosphatase/nucleotidase" evidence="8">
    <location>
        <begin position="3"/>
        <end position="195"/>
    </location>
</feature>
<dbReference type="GO" id="GO:0004309">
    <property type="term" value="F:exopolyphosphatase activity"/>
    <property type="evidence" value="ECO:0007669"/>
    <property type="project" value="TreeGrafter"/>
</dbReference>
<evidence type="ECO:0000256" key="1">
    <source>
        <dbReference type="ARBA" id="ARBA00000815"/>
    </source>
</evidence>
<name>A0A2R8AA10_9RHOB</name>
<dbReference type="AlphaFoldDB" id="A0A2R8AA10"/>
<sequence>MRILITNDDGITAPGLEVAEEIAAQVAGPDGEVWVVAPAFEQSGVGHCISYVRPMRVEQMGPRRFAVEGSPADCAMAGLLDIMKETPPDLVLSGVNRGHNVAEDTLYSGTIGGSMEAALHKFRTVAMSQYYGPGNNAEADPFEAARVHGPDILRKLINGATWEEDGRYGVFYNVNFPPVPAADVKGVKATAQGERGGSPFGLEPHVAPNGRRYLWIKHGMGNATCAPGTDAREASEGQITVTPLRADLTARDLISGLGEVLAK</sequence>
<comment type="subcellular location">
    <subcellularLocation>
        <location evidence="7">Cytoplasm</location>
    </subcellularLocation>
</comment>
<dbReference type="GO" id="GO:0000166">
    <property type="term" value="F:nucleotide binding"/>
    <property type="evidence" value="ECO:0007669"/>
    <property type="project" value="UniProtKB-KW"/>
</dbReference>
<comment type="cofactor">
    <cofactor evidence="7">
        <name>a divalent metal cation</name>
        <dbReference type="ChEBI" id="CHEBI:60240"/>
    </cofactor>
    <text evidence="7">Binds 1 divalent metal cation per subunit.</text>
</comment>
<comment type="function">
    <text evidence="7">Nucleotidase that shows phosphatase activity on nucleoside 5'-monophosphates.</text>
</comment>
<evidence type="ECO:0000313" key="9">
    <source>
        <dbReference type="EMBL" id="SPF28945.1"/>
    </source>
</evidence>
<dbReference type="NCBIfam" id="NF001490">
    <property type="entry name" value="PRK00346.1-4"/>
    <property type="match status" value="1"/>
</dbReference>
<evidence type="ECO:0000256" key="2">
    <source>
        <dbReference type="ARBA" id="ARBA00011062"/>
    </source>
</evidence>
<evidence type="ECO:0000256" key="4">
    <source>
        <dbReference type="ARBA" id="ARBA00022723"/>
    </source>
</evidence>
<keyword evidence="5 7" id="KW-0547">Nucleotide-binding</keyword>
<evidence type="ECO:0000256" key="3">
    <source>
        <dbReference type="ARBA" id="ARBA00022490"/>
    </source>
</evidence>
<dbReference type="HAMAP" id="MF_00060">
    <property type="entry name" value="SurE"/>
    <property type="match status" value="1"/>
</dbReference>
<protein>
    <recommendedName>
        <fullName evidence="7">5'-nucleotidase SurE</fullName>
        <ecNumber evidence="7">3.1.3.5</ecNumber>
    </recommendedName>
    <alternativeName>
        <fullName evidence="7">Nucleoside 5'-monophosphate phosphohydrolase</fullName>
    </alternativeName>
</protein>
<evidence type="ECO:0000259" key="8">
    <source>
        <dbReference type="Pfam" id="PF01975"/>
    </source>
</evidence>